<dbReference type="InterPro" id="IPR043502">
    <property type="entry name" value="DNA/RNA_pol_sf"/>
</dbReference>
<dbReference type="CDD" id="cd09274">
    <property type="entry name" value="RNase_HI_RT_Ty3"/>
    <property type="match status" value="1"/>
</dbReference>
<dbReference type="GO" id="GO:0016787">
    <property type="term" value="F:hydrolase activity"/>
    <property type="evidence" value="ECO:0007669"/>
    <property type="project" value="UniProtKB-KW"/>
</dbReference>
<name>A0AAU9TSI6_EUPED</name>
<evidence type="ECO:0000259" key="7">
    <source>
        <dbReference type="Pfam" id="PF17917"/>
    </source>
</evidence>
<dbReference type="AlphaFoldDB" id="A0AAU9TSI6"/>
<evidence type="ECO:0000256" key="4">
    <source>
        <dbReference type="ARBA" id="ARBA00022759"/>
    </source>
</evidence>
<evidence type="ECO:0000313" key="8">
    <source>
        <dbReference type="EMBL" id="CAH2088848.1"/>
    </source>
</evidence>
<evidence type="ECO:0000256" key="2">
    <source>
        <dbReference type="ARBA" id="ARBA00022695"/>
    </source>
</evidence>
<keyword evidence="5" id="KW-0378">Hydrolase</keyword>
<keyword evidence="6" id="KW-0695">RNA-directed DNA polymerase</keyword>
<keyword evidence="2" id="KW-0548">Nucleotidyltransferase</keyword>
<evidence type="ECO:0000256" key="3">
    <source>
        <dbReference type="ARBA" id="ARBA00022722"/>
    </source>
</evidence>
<protein>
    <recommendedName>
        <fullName evidence="7">Reverse transcriptase RNase H-like domain-containing protein</fullName>
    </recommendedName>
</protein>
<organism evidence="8 9">
    <name type="scientific">Euphydryas editha</name>
    <name type="common">Edith's checkerspot</name>
    <dbReference type="NCBI Taxonomy" id="104508"/>
    <lineage>
        <taxon>Eukaryota</taxon>
        <taxon>Metazoa</taxon>
        <taxon>Ecdysozoa</taxon>
        <taxon>Arthropoda</taxon>
        <taxon>Hexapoda</taxon>
        <taxon>Insecta</taxon>
        <taxon>Pterygota</taxon>
        <taxon>Neoptera</taxon>
        <taxon>Endopterygota</taxon>
        <taxon>Lepidoptera</taxon>
        <taxon>Glossata</taxon>
        <taxon>Ditrysia</taxon>
        <taxon>Papilionoidea</taxon>
        <taxon>Nymphalidae</taxon>
        <taxon>Nymphalinae</taxon>
        <taxon>Euphydryas</taxon>
    </lineage>
</organism>
<feature type="domain" description="Reverse transcriptase RNase H-like" evidence="7">
    <location>
        <begin position="53"/>
        <end position="151"/>
    </location>
</feature>
<dbReference type="EMBL" id="CAKOGL010000007">
    <property type="protein sequence ID" value="CAH2088848.1"/>
    <property type="molecule type" value="Genomic_DNA"/>
</dbReference>
<evidence type="ECO:0000256" key="6">
    <source>
        <dbReference type="ARBA" id="ARBA00022918"/>
    </source>
</evidence>
<keyword evidence="3" id="KW-0540">Nuclease</keyword>
<comment type="caution">
    <text evidence="8">The sequence shown here is derived from an EMBL/GenBank/DDBJ whole genome shotgun (WGS) entry which is preliminary data.</text>
</comment>
<evidence type="ECO:0000256" key="1">
    <source>
        <dbReference type="ARBA" id="ARBA00022679"/>
    </source>
</evidence>
<evidence type="ECO:0000256" key="5">
    <source>
        <dbReference type="ARBA" id="ARBA00022801"/>
    </source>
</evidence>
<dbReference type="PANTHER" id="PTHR37984">
    <property type="entry name" value="PROTEIN CBG26694"/>
    <property type="match status" value="1"/>
</dbReference>
<dbReference type="PANTHER" id="PTHR37984:SF5">
    <property type="entry name" value="PROTEIN NYNRIN-LIKE"/>
    <property type="match status" value="1"/>
</dbReference>
<dbReference type="Proteomes" id="UP001153954">
    <property type="component" value="Unassembled WGS sequence"/>
</dbReference>
<dbReference type="InterPro" id="IPR050951">
    <property type="entry name" value="Retrovirus_Pol_polyprotein"/>
</dbReference>
<proteinExistence type="predicted"/>
<keyword evidence="1" id="KW-0808">Transferase</keyword>
<dbReference type="Gene3D" id="3.30.70.270">
    <property type="match status" value="1"/>
</dbReference>
<keyword evidence="4" id="KW-0255">Endonuclease</keyword>
<keyword evidence="9" id="KW-1185">Reference proteome</keyword>
<evidence type="ECO:0000313" key="9">
    <source>
        <dbReference type="Proteomes" id="UP001153954"/>
    </source>
</evidence>
<dbReference type="InterPro" id="IPR043128">
    <property type="entry name" value="Rev_trsase/Diguanyl_cyclase"/>
</dbReference>
<sequence>MPFGLRNAISVFQRAIVNALHNLVNTHVINVIVYVDDILIISETIEEGIERLVELHTDASSEGYGAILFQIVQGKRRIVAYFSKRTTPAESRYHSYELETLAVVNAIKQFRQYLHGRKFTVLTDCNSLKSSSKKIDLTPRVHRWWAYLQCFDFDVVYNKGKDMAHADFLSRNHPPTLDRKVNVESKPKVELNKIINLTELSGNWLLAEQKRDSEISKLISDLNNGQLNDDVAKTYEIRKGVLNRKIQRNGRTKYLPILPRTIRWSVVSNVHESLIHLGYDKT</sequence>
<dbReference type="GO" id="GO:0003964">
    <property type="term" value="F:RNA-directed DNA polymerase activity"/>
    <property type="evidence" value="ECO:0007669"/>
    <property type="project" value="UniProtKB-KW"/>
</dbReference>
<dbReference type="SUPFAM" id="SSF56672">
    <property type="entry name" value="DNA/RNA polymerases"/>
    <property type="match status" value="1"/>
</dbReference>
<gene>
    <name evidence="8" type="ORF">EEDITHA_LOCUS4966</name>
</gene>
<reference evidence="8" key="1">
    <citation type="submission" date="2022-03" db="EMBL/GenBank/DDBJ databases">
        <authorList>
            <person name="Tunstrom K."/>
        </authorList>
    </citation>
    <scope>NUCLEOTIDE SEQUENCE</scope>
</reference>
<dbReference type="Pfam" id="PF17917">
    <property type="entry name" value="RT_RNaseH"/>
    <property type="match status" value="1"/>
</dbReference>
<dbReference type="InterPro" id="IPR041373">
    <property type="entry name" value="RT_RNaseH"/>
</dbReference>
<dbReference type="GO" id="GO:0004519">
    <property type="term" value="F:endonuclease activity"/>
    <property type="evidence" value="ECO:0007669"/>
    <property type="project" value="UniProtKB-KW"/>
</dbReference>
<accession>A0AAU9TSI6</accession>